<protein>
    <submittedName>
        <fullName evidence="2">DUF2183 domain-containing protein</fullName>
    </submittedName>
</protein>
<organism evidence="2 3">
    <name type="scientific">Ornithinimicrobium faecis</name>
    <dbReference type="NCBI Taxonomy" id="2934158"/>
    <lineage>
        <taxon>Bacteria</taxon>
        <taxon>Bacillati</taxon>
        <taxon>Actinomycetota</taxon>
        <taxon>Actinomycetes</taxon>
        <taxon>Micrococcales</taxon>
        <taxon>Ornithinimicrobiaceae</taxon>
        <taxon>Ornithinimicrobium</taxon>
    </lineage>
</organism>
<dbReference type="SUPFAM" id="SSF111331">
    <property type="entry name" value="NAD kinase/diacylglycerol kinase-like"/>
    <property type="match status" value="1"/>
</dbReference>
<dbReference type="PANTHER" id="PTHR40861:SF1">
    <property type="entry name" value="PHOSPHATIDATE PHOSPHATASE APP1 CATALYTIC DOMAIN-CONTAINING PROTEIN"/>
    <property type="match status" value="1"/>
</dbReference>
<dbReference type="EMBL" id="CP099489">
    <property type="protein sequence ID" value="USQ81788.1"/>
    <property type="molecule type" value="Genomic_DNA"/>
</dbReference>
<dbReference type="InterPro" id="IPR016064">
    <property type="entry name" value="NAD/diacylglycerol_kinase_sf"/>
</dbReference>
<dbReference type="InterPro" id="IPR017438">
    <property type="entry name" value="ATP-NAD_kinase_N"/>
</dbReference>
<feature type="domain" description="DAGKc" evidence="1">
    <location>
        <begin position="2"/>
        <end position="130"/>
    </location>
</feature>
<reference evidence="2" key="1">
    <citation type="submission" date="2022-06" db="EMBL/GenBank/DDBJ databases">
        <title>Ornithinimicrobium HY1793.</title>
        <authorList>
            <person name="Huang Y."/>
        </authorList>
    </citation>
    <scope>NUCLEOTIDE SEQUENCE</scope>
    <source>
        <strain evidence="2">HY1793</strain>
    </source>
</reference>
<dbReference type="Gene3D" id="2.60.200.40">
    <property type="match status" value="1"/>
</dbReference>
<gene>
    <name evidence="2" type="ORF">NF556_09120</name>
</gene>
<dbReference type="Proteomes" id="UP001056455">
    <property type="component" value="Chromosome"/>
</dbReference>
<dbReference type="PROSITE" id="PS50146">
    <property type="entry name" value="DAGK"/>
    <property type="match status" value="1"/>
</dbReference>
<evidence type="ECO:0000313" key="2">
    <source>
        <dbReference type="EMBL" id="USQ81788.1"/>
    </source>
</evidence>
<dbReference type="Pfam" id="PF19279">
    <property type="entry name" value="YegS_C"/>
    <property type="match status" value="1"/>
</dbReference>
<dbReference type="Pfam" id="PF00781">
    <property type="entry name" value="DAGK_cat"/>
    <property type="match status" value="1"/>
</dbReference>
<dbReference type="InterPro" id="IPR045540">
    <property type="entry name" value="YegS/DAGK_C"/>
</dbReference>
<dbReference type="PANTHER" id="PTHR40861">
    <property type="entry name" value="DUF2183 DOMAIN-CONTAINING PROTEIN"/>
    <property type="match status" value="1"/>
</dbReference>
<accession>A0ABY4YYD4</accession>
<name>A0ABY4YYD4_9MICO</name>
<dbReference type="Pfam" id="PF09949">
    <property type="entry name" value="APP1_cat"/>
    <property type="match status" value="1"/>
</dbReference>
<evidence type="ECO:0000259" key="1">
    <source>
        <dbReference type="PROSITE" id="PS50146"/>
    </source>
</evidence>
<dbReference type="Gene3D" id="3.40.50.10330">
    <property type="entry name" value="Probable inorganic polyphosphate/atp-NAD kinase, domain 1"/>
    <property type="match status" value="1"/>
</dbReference>
<dbReference type="InterPro" id="IPR001206">
    <property type="entry name" value="Diacylglycerol_kinase_cat_dom"/>
</dbReference>
<sequence length="676" mass="72933">MTGSTRVAAVLNPTADRAWAAQAELHRVCRELGWPDPVVHYTTVHAPGADQASRALAEGAELVVVGGGDGTVRQVAGVLAGTGVPLGVLPLGTANLFARNVGLPRRRVQEMVRVALQGGARELDVGRARYVQLGPAGPVESPEHHFLVLVGIGHDAATVADTRQDLKRWVRWLAYFEPGVRRLARPLLPLRVEVDGGTREDVSAWSLLVGNCGLIPAGITLAPDAELDDGLLDLVEVAPRTALHWAPIALKGALGLTRDVPGLSFRQGSSLRVFSDEPVTIQIDGDPHQDVLEVDASVLPRALLLRTPRSARASEIATLMRGWTRRGGERRIVSLLRHTPAAELDALLGELDLVALVRKVDDRRFGPDHRSDLLDLLVRERREHLSVPTLARLVHALHKGPTPAAHERAVRDVIVSLHGEDLGLFKTLTNTAGSHHDLDHLVFDDIDDEAVRAEILTHIAQEADGYQSDDLRILSDIDDTVVCMLHDKRYPRGSAYPGVAEFLHALDRGAAQAAGRPGDLTFITARPSDPRGLVEGYTRNGLAGLGLPPHSVMTGSILNLATKGRIAERKMVNFDRSRMLFPECQVVFIGDNGQADVEVGRAMLARDPSHVRAVFIHNVTQQGEGVRESLAAEGIFLFDTYADAAARAHELGLISDEGLVEVRAAVSAGVAPSDDR</sequence>
<dbReference type="RefSeq" id="WP_252595324.1">
    <property type="nucleotide sequence ID" value="NZ_CP099489.1"/>
</dbReference>
<keyword evidence="3" id="KW-1185">Reference proteome</keyword>
<proteinExistence type="predicted"/>
<evidence type="ECO:0000313" key="3">
    <source>
        <dbReference type="Proteomes" id="UP001056455"/>
    </source>
</evidence>
<dbReference type="InterPro" id="IPR019236">
    <property type="entry name" value="APP1_cat"/>
</dbReference>